<dbReference type="PROSITE" id="PS51257">
    <property type="entry name" value="PROKAR_LIPOPROTEIN"/>
    <property type="match status" value="1"/>
</dbReference>
<name>A0A1J5NXL9_9ZZZZ</name>
<dbReference type="AlphaFoldDB" id="A0A1J5NXL9"/>
<evidence type="ECO:0008006" key="2">
    <source>
        <dbReference type="Google" id="ProtNLM"/>
    </source>
</evidence>
<dbReference type="InterPro" id="IPR012645">
    <property type="entry name" value="CHP02301"/>
</dbReference>
<evidence type="ECO:0000313" key="1">
    <source>
        <dbReference type="EMBL" id="OIQ62936.1"/>
    </source>
</evidence>
<organism evidence="1">
    <name type="scientific">mine drainage metagenome</name>
    <dbReference type="NCBI Taxonomy" id="410659"/>
    <lineage>
        <taxon>unclassified sequences</taxon>
        <taxon>metagenomes</taxon>
        <taxon>ecological metagenomes</taxon>
    </lineage>
</organism>
<proteinExistence type="predicted"/>
<comment type="caution">
    <text evidence="1">The sequence shown here is derived from an EMBL/GenBank/DDBJ whole genome shotgun (WGS) entry which is preliminary data.</text>
</comment>
<accession>A0A1J5NXL9</accession>
<protein>
    <recommendedName>
        <fullName evidence="2">TIGR02301 family protein</fullName>
    </recommendedName>
</protein>
<sequence>MPKYFSRYFLAAFIAFSCLSGPARAQEAAAPFDADLQRLAEILGTLHYLRGICGSNEGGKWRNEMQALIDAETPSGERRARMIAGFNRGYNGFQQTYRTCTPAASVAIRRYIDEGSKISRDLTARYAN</sequence>
<reference evidence="1" key="1">
    <citation type="submission" date="2016-10" db="EMBL/GenBank/DDBJ databases">
        <title>Sequence of Gallionella enrichment culture.</title>
        <authorList>
            <person name="Poehlein A."/>
            <person name="Muehling M."/>
            <person name="Daniel R."/>
        </authorList>
    </citation>
    <scope>NUCLEOTIDE SEQUENCE</scope>
</reference>
<dbReference type="EMBL" id="MLJW01009454">
    <property type="protein sequence ID" value="OIQ62936.1"/>
    <property type="molecule type" value="Genomic_DNA"/>
</dbReference>
<dbReference type="NCBIfam" id="TIGR02301">
    <property type="entry name" value="TIGR02301 family protein"/>
    <property type="match status" value="1"/>
</dbReference>
<gene>
    <name evidence="1" type="ORF">GALL_555300</name>
</gene>
<dbReference type="Pfam" id="PF09539">
    <property type="entry name" value="DUF2385"/>
    <property type="match status" value="1"/>
</dbReference>